<dbReference type="SUPFAM" id="SSF54593">
    <property type="entry name" value="Glyoxalase/Bleomycin resistance protein/Dihydroxybiphenyl dioxygenase"/>
    <property type="match status" value="1"/>
</dbReference>
<comment type="caution">
    <text evidence="2">The sequence shown here is derived from an EMBL/GenBank/DDBJ whole genome shotgun (WGS) entry which is preliminary data.</text>
</comment>
<feature type="domain" description="VOC" evidence="1">
    <location>
        <begin position="4"/>
        <end position="121"/>
    </location>
</feature>
<sequence length="126" mass="14312">MSIALNHTIVYAHDRDASATFLTEILGLPKPTPFGPFLTVHLSNDVTMDFMESDDRITAQHYAFLVSEAEFSEIMERIQDRKLRYWADPAQRREGEISTRDGGLGAYFEDPNGHLLEIITRPYGGH</sequence>
<dbReference type="Pfam" id="PF00903">
    <property type="entry name" value="Glyoxalase"/>
    <property type="match status" value="1"/>
</dbReference>
<dbReference type="RefSeq" id="WP_018444079.1">
    <property type="nucleotide sequence ID" value="NZ_KB890219.1"/>
</dbReference>
<dbReference type="AlphaFoldDB" id="A0A2N7X0Y2"/>
<evidence type="ECO:0000313" key="3">
    <source>
        <dbReference type="Proteomes" id="UP000235777"/>
    </source>
</evidence>
<dbReference type="Proteomes" id="UP000235777">
    <property type="component" value="Unassembled WGS sequence"/>
</dbReference>
<dbReference type="EMBL" id="PNYC01000012">
    <property type="protein sequence ID" value="PMS35290.1"/>
    <property type="molecule type" value="Genomic_DNA"/>
</dbReference>
<gene>
    <name evidence="2" type="ORF">C0Z20_19510</name>
</gene>
<proteinExistence type="predicted"/>
<name>A0A2N7X0Y2_9BURK</name>
<reference evidence="2 3" key="1">
    <citation type="submission" date="2018-01" db="EMBL/GenBank/DDBJ databases">
        <title>Whole genome analyses suggest that Burkholderia sensu lato contains two further novel genera in the rhizoxinica-symbiotica group Mycetohabitans gen. nov., and Trinickia gen. nov.: implications for the evolution of diazotrophy and nodulation in the Burkholderiaceae.</title>
        <authorList>
            <person name="Estrada-de los Santos P."/>
            <person name="Palmer M."/>
            <person name="Chavez-Ramirez B."/>
            <person name="Beukes C."/>
            <person name="Steenkamp E.T."/>
            <person name="Hirsch A.M."/>
            <person name="Manyaka P."/>
            <person name="Maluk M."/>
            <person name="Lafos M."/>
            <person name="Crook M."/>
            <person name="Gross E."/>
            <person name="Simon M.F."/>
            <person name="Bueno dos Reis Junior F."/>
            <person name="Poole P.S."/>
            <person name="Venter S.N."/>
            <person name="James E.K."/>
        </authorList>
    </citation>
    <scope>NUCLEOTIDE SEQUENCE [LARGE SCALE GENOMIC DNA]</scope>
    <source>
        <strain evidence="2 3">JPY 581</strain>
    </source>
</reference>
<dbReference type="Gene3D" id="3.10.180.10">
    <property type="entry name" value="2,3-Dihydroxybiphenyl 1,2-Dioxygenase, domain 1"/>
    <property type="match status" value="1"/>
</dbReference>
<accession>A0A2N7X0Y2</accession>
<dbReference type="InterPro" id="IPR029068">
    <property type="entry name" value="Glyas_Bleomycin-R_OHBP_Dase"/>
</dbReference>
<dbReference type="STRING" id="863227.GCA_000373005_05466"/>
<organism evidence="2 3">
    <name type="scientific">Trinickia symbiotica</name>
    <dbReference type="NCBI Taxonomy" id="863227"/>
    <lineage>
        <taxon>Bacteria</taxon>
        <taxon>Pseudomonadati</taxon>
        <taxon>Pseudomonadota</taxon>
        <taxon>Betaproteobacteria</taxon>
        <taxon>Burkholderiales</taxon>
        <taxon>Burkholderiaceae</taxon>
        <taxon>Trinickia</taxon>
    </lineage>
</organism>
<keyword evidence="3" id="KW-1185">Reference proteome</keyword>
<evidence type="ECO:0000313" key="2">
    <source>
        <dbReference type="EMBL" id="PMS35290.1"/>
    </source>
</evidence>
<dbReference type="InterPro" id="IPR037523">
    <property type="entry name" value="VOC_core"/>
</dbReference>
<dbReference type="CDD" id="cd08351">
    <property type="entry name" value="ChaP_like"/>
    <property type="match status" value="1"/>
</dbReference>
<dbReference type="PROSITE" id="PS51819">
    <property type="entry name" value="VOC"/>
    <property type="match status" value="1"/>
</dbReference>
<protein>
    <submittedName>
        <fullName evidence="2">VOC family protein</fullName>
    </submittedName>
</protein>
<dbReference type="InterPro" id="IPR004360">
    <property type="entry name" value="Glyas_Fos-R_dOase_dom"/>
</dbReference>
<evidence type="ECO:0000259" key="1">
    <source>
        <dbReference type="PROSITE" id="PS51819"/>
    </source>
</evidence>
<dbReference type="OrthoDB" id="9812656at2"/>